<feature type="domain" description="MRM3-like substrate binding" evidence="5">
    <location>
        <begin position="9"/>
        <end position="94"/>
    </location>
</feature>
<evidence type="ECO:0000256" key="2">
    <source>
        <dbReference type="ARBA" id="ARBA00022603"/>
    </source>
</evidence>
<keyword evidence="2 6" id="KW-0489">Methyltransferase</keyword>
<organism evidence="6 7">
    <name type="scientific">Pseudonocardia tropica</name>
    <dbReference type="NCBI Taxonomy" id="681289"/>
    <lineage>
        <taxon>Bacteria</taxon>
        <taxon>Bacillati</taxon>
        <taxon>Actinomycetota</taxon>
        <taxon>Actinomycetes</taxon>
        <taxon>Pseudonocardiales</taxon>
        <taxon>Pseudonocardiaceae</taxon>
        <taxon>Pseudonocardia</taxon>
    </lineage>
</organism>
<dbReference type="Gene3D" id="3.30.1330.30">
    <property type="match status" value="1"/>
</dbReference>
<dbReference type="GO" id="GO:0008168">
    <property type="term" value="F:methyltransferase activity"/>
    <property type="evidence" value="ECO:0007669"/>
    <property type="project" value="UniProtKB-KW"/>
</dbReference>
<dbReference type="InterPro" id="IPR029064">
    <property type="entry name" value="Ribosomal_eL30-like_sf"/>
</dbReference>
<evidence type="ECO:0000259" key="4">
    <source>
        <dbReference type="Pfam" id="PF00588"/>
    </source>
</evidence>
<comment type="similarity">
    <text evidence="1">Belongs to the class IV-like SAM-binding methyltransferase superfamily. RNA methyltransferase TrmH family.</text>
</comment>
<evidence type="ECO:0000256" key="1">
    <source>
        <dbReference type="ARBA" id="ARBA00007228"/>
    </source>
</evidence>
<dbReference type="RefSeq" id="WP_345646037.1">
    <property type="nucleotide sequence ID" value="NZ_BAABLY010000039.1"/>
</dbReference>
<dbReference type="InterPro" id="IPR001537">
    <property type="entry name" value="SpoU_MeTrfase"/>
</dbReference>
<dbReference type="SUPFAM" id="SSF55315">
    <property type="entry name" value="L30e-like"/>
    <property type="match status" value="1"/>
</dbReference>
<evidence type="ECO:0000313" key="7">
    <source>
        <dbReference type="Proteomes" id="UP001464923"/>
    </source>
</evidence>
<protein>
    <submittedName>
        <fullName evidence="6">TrmH family RNA methyltransferase</fullName>
    </submittedName>
</protein>
<dbReference type="EMBL" id="JBEDNP010000009">
    <property type="protein sequence ID" value="MEQ3540553.1"/>
    <property type="molecule type" value="Genomic_DNA"/>
</dbReference>
<dbReference type="Pfam" id="PF22435">
    <property type="entry name" value="MRM3-like_sub_bind"/>
    <property type="match status" value="1"/>
</dbReference>
<evidence type="ECO:0000259" key="5">
    <source>
        <dbReference type="Pfam" id="PF22435"/>
    </source>
</evidence>
<dbReference type="PANTHER" id="PTHR43191">
    <property type="entry name" value="RRNA METHYLTRANSFERASE 3"/>
    <property type="match status" value="1"/>
</dbReference>
<dbReference type="InterPro" id="IPR051259">
    <property type="entry name" value="rRNA_Methyltransferase"/>
</dbReference>
<dbReference type="SUPFAM" id="SSF75217">
    <property type="entry name" value="alpha/beta knot"/>
    <property type="match status" value="1"/>
</dbReference>
<dbReference type="InterPro" id="IPR053888">
    <property type="entry name" value="MRM3-like_sub_bind"/>
</dbReference>
<evidence type="ECO:0000256" key="3">
    <source>
        <dbReference type="ARBA" id="ARBA00022679"/>
    </source>
</evidence>
<proteinExistence type="inferred from homology"/>
<gene>
    <name evidence="6" type="ORF">WHI96_17185</name>
</gene>
<dbReference type="InterPro" id="IPR029028">
    <property type="entry name" value="Alpha/beta_knot_MTases"/>
</dbReference>
<comment type="caution">
    <text evidence="6">The sequence shown here is derived from an EMBL/GenBank/DDBJ whole genome shotgun (WGS) entry which is preliminary data.</text>
</comment>
<feature type="domain" description="tRNA/rRNA methyltransferase SpoU type" evidence="4">
    <location>
        <begin position="113"/>
        <end position="255"/>
    </location>
</feature>
<name>A0ABV1K080_9PSEU</name>
<dbReference type="GO" id="GO:0032259">
    <property type="term" value="P:methylation"/>
    <property type="evidence" value="ECO:0007669"/>
    <property type="project" value="UniProtKB-KW"/>
</dbReference>
<dbReference type="InterPro" id="IPR029026">
    <property type="entry name" value="tRNA_m1G_MTases_N"/>
</dbReference>
<keyword evidence="3" id="KW-0808">Transferase</keyword>
<reference evidence="6 7" key="1">
    <citation type="submission" date="2024-03" db="EMBL/GenBank/DDBJ databases">
        <title>Draft genome sequence of Pseudonocardia tropica JCM 19149.</title>
        <authorList>
            <person name="Butdee W."/>
            <person name="Duangmal K."/>
        </authorList>
    </citation>
    <scope>NUCLEOTIDE SEQUENCE [LARGE SCALE GENOMIC DNA]</scope>
    <source>
        <strain evidence="6 7">JCM 19149</strain>
    </source>
</reference>
<keyword evidence="7" id="KW-1185">Reference proteome</keyword>
<sequence length="267" mass="28047">MPDLTSTANPRVKNLVRLRTRRHRDAAGVTVIEGHDELALALDAGVEPTEVYWAPDLVRSEDLLGRMPGARTFSVSREVFARIAYRESPDGWLAVAPAPGRPLDELDLGPDPLVLVAEGVEKPGNVGAMLRTAEACGVDAVVIATAERGGTDFANPNVVRASKGTVFAVPVASASTAQVLDWLDRRGIRSFVTTPAGTTALAATDLTGPTALVVGTEATGVTDAWLERAGATVVIPMHGRVNSLNASIAAAVVLYEAVRQRAGTPER</sequence>
<dbReference type="Proteomes" id="UP001464923">
    <property type="component" value="Unassembled WGS sequence"/>
</dbReference>
<evidence type="ECO:0000313" key="6">
    <source>
        <dbReference type="EMBL" id="MEQ3540553.1"/>
    </source>
</evidence>
<accession>A0ABV1K080</accession>
<dbReference type="Pfam" id="PF00588">
    <property type="entry name" value="SpoU_methylase"/>
    <property type="match status" value="1"/>
</dbReference>
<dbReference type="PANTHER" id="PTHR43191:SF2">
    <property type="entry name" value="RRNA METHYLTRANSFERASE 3, MITOCHONDRIAL"/>
    <property type="match status" value="1"/>
</dbReference>
<dbReference type="Gene3D" id="3.40.1280.10">
    <property type="match status" value="1"/>
</dbReference>